<evidence type="ECO:0000256" key="7">
    <source>
        <dbReference type="ARBA" id="ARBA00023242"/>
    </source>
</evidence>
<accession>A0A316UFM5</accession>
<gene>
    <name evidence="11" type="ORF">BCV69DRAFT_286276</name>
</gene>
<feature type="compositionally biased region" description="Basic and acidic residues" evidence="10">
    <location>
        <begin position="220"/>
        <end position="230"/>
    </location>
</feature>
<proteinExistence type="predicted"/>
<organism evidence="11 12">
    <name type="scientific">Pseudomicrostroma glucosiphilum</name>
    <dbReference type="NCBI Taxonomy" id="1684307"/>
    <lineage>
        <taxon>Eukaryota</taxon>
        <taxon>Fungi</taxon>
        <taxon>Dikarya</taxon>
        <taxon>Basidiomycota</taxon>
        <taxon>Ustilaginomycotina</taxon>
        <taxon>Exobasidiomycetes</taxon>
        <taxon>Microstromatales</taxon>
        <taxon>Microstromatales incertae sedis</taxon>
        <taxon>Pseudomicrostroma</taxon>
    </lineage>
</organism>
<dbReference type="Proteomes" id="UP000245942">
    <property type="component" value="Unassembled WGS sequence"/>
</dbReference>
<dbReference type="PROSITE" id="PS00678">
    <property type="entry name" value="WD_REPEATS_1"/>
    <property type="match status" value="1"/>
</dbReference>
<feature type="repeat" description="WD" evidence="9">
    <location>
        <begin position="354"/>
        <end position="388"/>
    </location>
</feature>
<feature type="region of interest" description="Disordered" evidence="10">
    <location>
        <begin position="269"/>
        <end position="307"/>
    </location>
</feature>
<dbReference type="GeneID" id="37015252"/>
<feature type="repeat" description="WD" evidence="9">
    <location>
        <begin position="398"/>
        <end position="439"/>
    </location>
</feature>
<evidence type="ECO:0000256" key="3">
    <source>
        <dbReference type="ARBA" id="ARBA00022664"/>
    </source>
</evidence>
<dbReference type="PROSITE" id="PS50294">
    <property type="entry name" value="WD_REPEATS_REGION"/>
    <property type="match status" value="4"/>
</dbReference>
<feature type="compositionally biased region" description="Basic and acidic residues" evidence="10">
    <location>
        <begin position="276"/>
        <end position="307"/>
    </location>
</feature>
<sequence>MNSLAGYGSDSGSDTAEGSTVRTSAAASSSKHPSNATKRGRSSPSDDEAGEIDASDAFGLNGIRRPEPAAGSSSTSHPKSSATAASGQPGQAGNGTVAVRTAPEVILDDPMAQRALLTRPTDTTMHVNIPYSDLSLPVVGPSNPYSHRKLGALQNSVNGHFEGTSMSDFDFRNQQRTFDNLGYAKDPSMYTDGSQVAGGYVGDVARAKQLDGASALELRGGLHSDRQAAKERKKQRVGQEGDTSVVEGEGAYVGPWGGWTGEKVHVTEGVGPSEEEMQRAEELSTVRKKEKKEMEERRAREDEQGTEKSIFHGKSMYDYQGRTYLHIPGDVETNLHGESGTQSCFIPKSCIHTWTGHTKGVSAIRLFPGSGHLMLSASMDTKIKLWDVYHEGNCLRTFMGHSKAVRDIQFSNDGRRFLSAGYDRQMKLWDTETGQCLKAFSNGKVPYCIKFHPDEDKQDTFLTGMSDKKIVQYDIKTGEVTQEYDQHLGSVNTITFVDENRRFVTTSDDKTMRAWDFDIPVVIKLVADPMMHSMPAVTQHPNKKWLACQSLDNSILAYSSDSLRQNRKKLFKGHVVAGYACEIGFSPDGRFISSGDGEGNLVFWDWKNGRLLKRIRAHKEVVISHAWLPHETSKVVTGSWDGTIKLWD</sequence>
<dbReference type="PRINTS" id="PR00320">
    <property type="entry name" value="GPROTEINBRPT"/>
</dbReference>
<evidence type="ECO:0000256" key="8">
    <source>
        <dbReference type="ARBA" id="ARBA00068146"/>
    </source>
</evidence>
<keyword evidence="12" id="KW-1185">Reference proteome</keyword>
<evidence type="ECO:0000256" key="4">
    <source>
        <dbReference type="ARBA" id="ARBA00022728"/>
    </source>
</evidence>
<evidence type="ECO:0000256" key="1">
    <source>
        <dbReference type="ARBA" id="ARBA00004123"/>
    </source>
</evidence>
<dbReference type="Gene3D" id="2.130.10.10">
    <property type="entry name" value="YVTN repeat-like/Quinoprotein amine dehydrogenase"/>
    <property type="match status" value="1"/>
</dbReference>
<dbReference type="InterPro" id="IPR015943">
    <property type="entry name" value="WD40/YVTN_repeat-like_dom_sf"/>
</dbReference>
<feature type="repeat" description="WD" evidence="9">
    <location>
        <begin position="484"/>
        <end position="518"/>
    </location>
</feature>
<name>A0A316UFM5_9BASI</name>
<dbReference type="STRING" id="1684307.A0A316UFM5"/>
<dbReference type="SMART" id="SM00320">
    <property type="entry name" value="WD40"/>
    <property type="match status" value="6"/>
</dbReference>
<feature type="compositionally biased region" description="Polar residues" evidence="10">
    <location>
        <begin position="10"/>
        <end position="23"/>
    </location>
</feature>
<evidence type="ECO:0000256" key="9">
    <source>
        <dbReference type="PROSITE-ProRule" id="PRU00221"/>
    </source>
</evidence>
<dbReference type="RefSeq" id="XP_025349863.1">
    <property type="nucleotide sequence ID" value="XM_025493518.1"/>
</dbReference>
<feature type="compositionally biased region" description="Low complexity" evidence="10">
    <location>
        <begin position="69"/>
        <end position="86"/>
    </location>
</feature>
<dbReference type="CDD" id="cd00200">
    <property type="entry name" value="WD40"/>
    <property type="match status" value="1"/>
</dbReference>
<dbReference type="EMBL" id="KZ819322">
    <property type="protein sequence ID" value="PWN22703.1"/>
    <property type="molecule type" value="Genomic_DNA"/>
</dbReference>
<comment type="subcellular location">
    <subcellularLocation>
        <location evidence="1">Nucleus</location>
    </subcellularLocation>
</comment>
<keyword evidence="3" id="KW-0507">mRNA processing</keyword>
<evidence type="ECO:0000256" key="2">
    <source>
        <dbReference type="ARBA" id="ARBA00022574"/>
    </source>
</evidence>
<feature type="region of interest" description="Disordered" evidence="10">
    <location>
        <begin position="1"/>
        <end position="95"/>
    </location>
</feature>
<evidence type="ECO:0000256" key="10">
    <source>
        <dbReference type="SAM" id="MobiDB-lite"/>
    </source>
</evidence>
<dbReference type="OrthoDB" id="10257301at2759"/>
<dbReference type="Pfam" id="PF00400">
    <property type="entry name" value="WD40"/>
    <property type="match status" value="5"/>
</dbReference>
<dbReference type="InterPro" id="IPR020472">
    <property type="entry name" value="WD40_PAC1"/>
</dbReference>
<keyword evidence="7" id="KW-0539">Nucleus</keyword>
<dbReference type="InterPro" id="IPR036322">
    <property type="entry name" value="WD40_repeat_dom_sf"/>
</dbReference>
<feature type="repeat" description="WD" evidence="9">
    <location>
        <begin position="615"/>
        <end position="648"/>
    </location>
</feature>
<dbReference type="PANTHER" id="PTHR43979">
    <property type="entry name" value="PRE-MRNA-PROCESSING FACTOR 17"/>
    <property type="match status" value="1"/>
</dbReference>
<dbReference type="InterPro" id="IPR001680">
    <property type="entry name" value="WD40_rpt"/>
</dbReference>
<dbReference type="GO" id="GO:0003729">
    <property type="term" value="F:mRNA binding"/>
    <property type="evidence" value="ECO:0007669"/>
    <property type="project" value="TreeGrafter"/>
</dbReference>
<feature type="compositionally biased region" description="Acidic residues" evidence="10">
    <location>
        <begin position="45"/>
        <end position="54"/>
    </location>
</feature>
<feature type="region of interest" description="Disordered" evidence="10">
    <location>
        <begin position="219"/>
        <end position="249"/>
    </location>
</feature>
<dbReference type="FunFam" id="2.130.10.10:FF:000034">
    <property type="entry name" value="Pre-mRNA-processing factor 17, putative"/>
    <property type="match status" value="1"/>
</dbReference>
<dbReference type="PANTHER" id="PTHR43979:SF1">
    <property type="entry name" value="PRE-MRNA-PROCESSING FACTOR 17"/>
    <property type="match status" value="1"/>
</dbReference>
<evidence type="ECO:0000313" key="11">
    <source>
        <dbReference type="EMBL" id="PWN22703.1"/>
    </source>
</evidence>
<reference evidence="11 12" key="1">
    <citation type="journal article" date="2018" name="Mol. Biol. Evol.">
        <title>Broad Genomic Sampling Reveals a Smut Pathogenic Ancestry of the Fungal Clade Ustilaginomycotina.</title>
        <authorList>
            <person name="Kijpornyongpan T."/>
            <person name="Mondo S.J."/>
            <person name="Barry K."/>
            <person name="Sandor L."/>
            <person name="Lee J."/>
            <person name="Lipzen A."/>
            <person name="Pangilinan J."/>
            <person name="LaButti K."/>
            <person name="Hainaut M."/>
            <person name="Henrissat B."/>
            <person name="Grigoriev I.V."/>
            <person name="Spatafora J.W."/>
            <person name="Aime M.C."/>
        </authorList>
    </citation>
    <scope>NUCLEOTIDE SEQUENCE [LARGE SCALE GENOMIC DNA]</scope>
    <source>
        <strain evidence="11 12">MCA 4718</strain>
    </source>
</reference>
<dbReference type="SUPFAM" id="SSF50978">
    <property type="entry name" value="WD40 repeat-like"/>
    <property type="match status" value="1"/>
</dbReference>
<keyword evidence="4" id="KW-0747">Spliceosome</keyword>
<dbReference type="InterPro" id="IPR032847">
    <property type="entry name" value="PRPF17"/>
</dbReference>
<dbReference type="GO" id="GO:0000398">
    <property type="term" value="P:mRNA splicing, via spliceosome"/>
    <property type="evidence" value="ECO:0007669"/>
    <property type="project" value="InterPro"/>
</dbReference>
<keyword evidence="6" id="KW-0508">mRNA splicing</keyword>
<keyword evidence="5" id="KW-0677">Repeat</keyword>
<feature type="repeat" description="WD" evidence="9">
    <location>
        <begin position="583"/>
        <end position="614"/>
    </location>
</feature>
<evidence type="ECO:0000313" key="12">
    <source>
        <dbReference type="Proteomes" id="UP000245942"/>
    </source>
</evidence>
<dbReference type="PROSITE" id="PS50082">
    <property type="entry name" value="WD_REPEATS_2"/>
    <property type="match status" value="5"/>
</dbReference>
<keyword evidence="2 9" id="KW-0853">WD repeat</keyword>
<evidence type="ECO:0000256" key="5">
    <source>
        <dbReference type="ARBA" id="ARBA00022737"/>
    </source>
</evidence>
<dbReference type="GO" id="GO:0071013">
    <property type="term" value="C:catalytic step 2 spliceosome"/>
    <property type="evidence" value="ECO:0007669"/>
    <property type="project" value="InterPro"/>
</dbReference>
<evidence type="ECO:0000256" key="6">
    <source>
        <dbReference type="ARBA" id="ARBA00023187"/>
    </source>
</evidence>
<protein>
    <recommendedName>
        <fullName evidence="8">Pre-mRNA-processing factor 17</fullName>
    </recommendedName>
</protein>
<dbReference type="InterPro" id="IPR019775">
    <property type="entry name" value="WD40_repeat_CS"/>
</dbReference>
<dbReference type="AlphaFoldDB" id="A0A316UFM5"/>